<dbReference type="AlphaFoldDB" id="A0A318JPT5"/>
<dbReference type="RefSeq" id="WP_040743443.1">
    <property type="nucleotide sequence ID" value="NZ_QJKF01000023.1"/>
</dbReference>
<dbReference type="Proteomes" id="UP000247569">
    <property type="component" value="Unassembled WGS sequence"/>
</dbReference>
<dbReference type="EMBL" id="QJKF01000023">
    <property type="protein sequence ID" value="PXX54781.1"/>
    <property type="molecule type" value="Genomic_DNA"/>
</dbReference>
<protein>
    <submittedName>
        <fullName evidence="1">Uncharacterized protein</fullName>
    </submittedName>
</protein>
<keyword evidence="2" id="KW-1185">Reference proteome</keyword>
<name>A0A318JPT5_9NOCA</name>
<sequence length="160" mass="17419">MGKTSTEASLTVAQIDGRAAELEKVLSGEKAIGETLDKLKSGARKTITLGVKEYVLFPLLSGPSFATTLFADVATELIRNVWSSGIILCGHLPAGLATFDPERLDGESKGERYIRQLHGTANISGGRIFHARCRRSTAGKFRYRACADAVPLHPSRYRER</sequence>
<organism evidence="1 2">
    <name type="scientific">Nocardia tenerifensis</name>
    <dbReference type="NCBI Taxonomy" id="228006"/>
    <lineage>
        <taxon>Bacteria</taxon>
        <taxon>Bacillati</taxon>
        <taxon>Actinomycetota</taxon>
        <taxon>Actinomycetes</taxon>
        <taxon>Mycobacteriales</taxon>
        <taxon>Nocardiaceae</taxon>
        <taxon>Nocardia</taxon>
    </lineage>
</organism>
<comment type="caution">
    <text evidence="1">The sequence shown here is derived from an EMBL/GenBank/DDBJ whole genome shotgun (WGS) entry which is preliminary data.</text>
</comment>
<reference evidence="1 2" key="1">
    <citation type="submission" date="2018-05" db="EMBL/GenBank/DDBJ databases">
        <title>Genomic Encyclopedia of Type Strains, Phase IV (KMG-IV): sequencing the most valuable type-strain genomes for metagenomic binning, comparative biology and taxonomic classification.</title>
        <authorList>
            <person name="Goeker M."/>
        </authorList>
    </citation>
    <scope>NUCLEOTIDE SEQUENCE [LARGE SCALE GENOMIC DNA]</scope>
    <source>
        <strain evidence="1 2">DSM 44704</strain>
    </source>
</reference>
<accession>A0A318JPT5</accession>
<evidence type="ECO:0000313" key="2">
    <source>
        <dbReference type="Proteomes" id="UP000247569"/>
    </source>
</evidence>
<gene>
    <name evidence="1" type="ORF">DFR70_12375</name>
</gene>
<evidence type="ECO:0000313" key="1">
    <source>
        <dbReference type="EMBL" id="PXX54781.1"/>
    </source>
</evidence>
<proteinExistence type="predicted"/>
<dbReference type="OrthoDB" id="104711at2"/>